<name>A0A6G0Z785_APHCR</name>
<protein>
    <submittedName>
        <fullName evidence="1">Uncharacterized protein</fullName>
    </submittedName>
</protein>
<comment type="caution">
    <text evidence="1">The sequence shown here is derived from an EMBL/GenBank/DDBJ whole genome shotgun (WGS) entry which is preliminary data.</text>
</comment>
<dbReference type="EMBL" id="VUJU01001206">
    <property type="protein sequence ID" value="KAF0766376.1"/>
    <property type="molecule type" value="Genomic_DNA"/>
</dbReference>
<gene>
    <name evidence="1" type="ORF">FWK35_00011999</name>
</gene>
<reference evidence="1 2" key="1">
    <citation type="submission" date="2019-08" db="EMBL/GenBank/DDBJ databases">
        <title>Whole genome of Aphis craccivora.</title>
        <authorList>
            <person name="Voronova N.V."/>
            <person name="Shulinski R.S."/>
            <person name="Bandarenka Y.V."/>
            <person name="Zhorov D.G."/>
            <person name="Warner D."/>
        </authorList>
    </citation>
    <scope>NUCLEOTIDE SEQUENCE [LARGE SCALE GENOMIC DNA]</scope>
    <source>
        <strain evidence="1">180601</strain>
        <tissue evidence="1">Whole Body</tissue>
    </source>
</reference>
<organism evidence="1 2">
    <name type="scientific">Aphis craccivora</name>
    <name type="common">Cowpea aphid</name>
    <dbReference type="NCBI Taxonomy" id="307492"/>
    <lineage>
        <taxon>Eukaryota</taxon>
        <taxon>Metazoa</taxon>
        <taxon>Ecdysozoa</taxon>
        <taxon>Arthropoda</taxon>
        <taxon>Hexapoda</taxon>
        <taxon>Insecta</taxon>
        <taxon>Pterygota</taxon>
        <taxon>Neoptera</taxon>
        <taxon>Paraneoptera</taxon>
        <taxon>Hemiptera</taxon>
        <taxon>Sternorrhyncha</taxon>
        <taxon>Aphidomorpha</taxon>
        <taxon>Aphidoidea</taxon>
        <taxon>Aphididae</taxon>
        <taxon>Aphidini</taxon>
        <taxon>Aphis</taxon>
        <taxon>Aphis</taxon>
    </lineage>
</organism>
<dbReference type="AlphaFoldDB" id="A0A6G0Z785"/>
<sequence>MNLLQHKIHFFMNEKTKKKSFSQTFKNNIACITDSGLSKAYQQQQKKTRYIIKKAGKWVPLCCTLGAVWITIIHYRRVKFESNDNYHCIRKTILNEDDLITYEELCIKFSTTIKTTHKEHCIKFSIFDLQPYKKIDLVENWFCVKIPVFPDAFENYWKFFTINPPKYQLDSLSYQKQL</sequence>
<proteinExistence type="predicted"/>
<evidence type="ECO:0000313" key="2">
    <source>
        <dbReference type="Proteomes" id="UP000478052"/>
    </source>
</evidence>
<accession>A0A6G0Z785</accession>
<keyword evidence="2" id="KW-1185">Reference proteome</keyword>
<dbReference type="Proteomes" id="UP000478052">
    <property type="component" value="Unassembled WGS sequence"/>
</dbReference>
<evidence type="ECO:0000313" key="1">
    <source>
        <dbReference type="EMBL" id="KAF0766376.1"/>
    </source>
</evidence>